<reference evidence="2 3" key="1">
    <citation type="submission" date="2016-10" db="EMBL/GenBank/DDBJ databases">
        <authorList>
            <person name="de Groot N.N."/>
        </authorList>
    </citation>
    <scope>NUCLEOTIDE SEQUENCE [LARGE SCALE GENOMIC DNA]</scope>
    <source>
        <strain evidence="2 3">CGMCC 1.10457</strain>
    </source>
</reference>
<name>A0A1I6MBG3_9EURY</name>
<accession>A0A1I6MBG3</accession>
<evidence type="ECO:0000313" key="3">
    <source>
        <dbReference type="Proteomes" id="UP000199062"/>
    </source>
</evidence>
<dbReference type="RefSeq" id="WP_089819405.1">
    <property type="nucleotide sequence ID" value="NZ_FOZK01000006.1"/>
</dbReference>
<evidence type="ECO:0000313" key="2">
    <source>
        <dbReference type="EMBL" id="SFS13044.1"/>
    </source>
</evidence>
<keyword evidence="3" id="KW-1185">Reference proteome</keyword>
<proteinExistence type="predicted"/>
<feature type="compositionally biased region" description="Polar residues" evidence="1">
    <location>
        <begin position="129"/>
        <end position="150"/>
    </location>
</feature>
<sequence>MAGPQSRLQKVRSRWKYMDSNYKTVLVVFCGAVLLMLLAIGASSTLYGSEPSELAAPSLTTQMDCTGDGPCVFDVAVSSTGDADEIVVAYEPVGENSSTTTVLGKGESTTVESRSTVVVYTRHDDTSRIHSTYQPTASPANATNDSDQDVPQANVVYDQSGNDAGDGTNVSVTLDAVENGDTVTVTEDGNAETLSTGETLDFTGLRSQSEVTVGVEHDGAVVVVQKYTVLVSNTTDWSG</sequence>
<gene>
    <name evidence="2" type="ORF">SAMN05216559_4185</name>
</gene>
<dbReference type="EMBL" id="FOZK01000006">
    <property type="protein sequence ID" value="SFS13044.1"/>
    <property type="molecule type" value="Genomic_DNA"/>
</dbReference>
<evidence type="ECO:0000256" key="1">
    <source>
        <dbReference type="SAM" id="MobiDB-lite"/>
    </source>
</evidence>
<organism evidence="2 3">
    <name type="scientific">Halomicrobium zhouii</name>
    <dbReference type="NCBI Taxonomy" id="767519"/>
    <lineage>
        <taxon>Archaea</taxon>
        <taxon>Methanobacteriati</taxon>
        <taxon>Methanobacteriota</taxon>
        <taxon>Stenosarchaea group</taxon>
        <taxon>Halobacteria</taxon>
        <taxon>Halobacteriales</taxon>
        <taxon>Haloarculaceae</taxon>
        <taxon>Halomicrobium</taxon>
    </lineage>
</organism>
<protein>
    <submittedName>
        <fullName evidence="2">Uncharacterized protein</fullName>
    </submittedName>
</protein>
<dbReference type="AlphaFoldDB" id="A0A1I6MBG3"/>
<dbReference type="Proteomes" id="UP000199062">
    <property type="component" value="Unassembled WGS sequence"/>
</dbReference>
<feature type="region of interest" description="Disordered" evidence="1">
    <location>
        <begin position="127"/>
        <end position="150"/>
    </location>
</feature>